<dbReference type="Pfam" id="PF13359">
    <property type="entry name" value="DDE_Tnp_4"/>
    <property type="match status" value="1"/>
</dbReference>
<organism evidence="11 12">
    <name type="scientific">Lagenidium giganteum</name>
    <dbReference type="NCBI Taxonomy" id="4803"/>
    <lineage>
        <taxon>Eukaryota</taxon>
        <taxon>Sar</taxon>
        <taxon>Stramenopiles</taxon>
        <taxon>Oomycota</taxon>
        <taxon>Peronosporomycetes</taxon>
        <taxon>Pythiales</taxon>
        <taxon>Pythiaceae</taxon>
    </lineage>
</organism>
<keyword evidence="5" id="KW-0479">Metal-binding</keyword>
<feature type="transmembrane region" description="Helical" evidence="9">
    <location>
        <begin position="463"/>
        <end position="482"/>
    </location>
</feature>
<keyword evidence="7" id="KW-0539">Nucleus</keyword>
<feature type="transmembrane region" description="Helical" evidence="9">
    <location>
        <begin position="494"/>
        <end position="510"/>
    </location>
</feature>
<feature type="transmembrane region" description="Helical" evidence="9">
    <location>
        <begin position="530"/>
        <end position="552"/>
    </location>
</feature>
<evidence type="ECO:0000256" key="9">
    <source>
        <dbReference type="SAM" id="Phobius"/>
    </source>
</evidence>
<feature type="transmembrane region" description="Helical" evidence="9">
    <location>
        <begin position="572"/>
        <end position="593"/>
    </location>
</feature>
<dbReference type="InterPro" id="IPR027806">
    <property type="entry name" value="HARBI1_dom"/>
</dbReference>
<evidence type="ECO:0000256" key="6">
    <source>
        <dbReference type="ARBA" id="ARBA00022801"/>
    </source>
</evidence>
<evidence type="ECO:0000313" key="12">
    <source>
        <dbReference type="Proteomes" id="UP001146120"/>
    </source>
</evidence>
<keyword evidence="9" id="KW-1133">Transmembrane helix</keyword>
<comment type="subcellular location">
    <subcellularLocation>
        <location evidence="2">Nucleus</location>
    </subcellularLocation>
</comment>
<comment type="caution">
    <text evidence="11">The sequence shown here is derived from an EMBL/GenBank/DDBJ whole genome shotgun (WGS) entry which is preliminary data.</text>
</comment>
<dbReference type="GO" id="GO:0004518">
    <property type="term" value="F:nuclease activity"/>
    <property type="evidence" value="ECO:0007669"/>
    <property type="project" value="UniProtKB-KW"/>
</dbReference>
<comment type="similarity">
    <text evidence="3">Belongs to the HARBI1 family.</text>
</comment>
<comment type="cofactor">
    <cofactor evidence="1">
        <name>a divalent metal cation</name>
        <dbReference type="ChEBI" id="CHEBI:60240"/>
    </cofactor>
</comment>
<dbReference type="EMBL" id="DAKRPA010000209">
    <property type="protein sequence ID" value="DAZ95334.1"/>
    <property type="molecule type" value="Genomic_DNA"/>
</dbReference>
<proteinExistence type="inferred from homology"/>
<keyword evidence="9" id="KW-0812">Transmembrane</keyword>
<dbReference type="PANTHER" id="PTHR22930:SF85">
    <property type="entry name" value="GH03217P-RELATED"/>
    <property type="match status" value="1"/>
</dbReference>
<evidence type="ECO:0000256" key="1">
    <source>
        <dbReference type="ARBA" id="ARBA00001968"/>
    </source>
</evidence>
<dbReference type="GO" id="GO:0005634">
    <property type="term" value="C:nucleus"/>
    <property type="evidence" value="ECO:0007669"/>
    <property type="project" value="UniProtKB-SubCell"/>
</dbReference>
<feature type="non-terminal residue" evidence="11">
    <location>
        <position position="1"/>
    </location>
</feature>
<evidence type="ECO:0000313" key="11">
    <source>
        <dbReference type="EMBL" id="DAZ95334.1"/>
    </source>
</evidence>
<dbReference type="PANTHER" id="PTHR22930">
    <property type="match status" value="1"/>
</dbReference>
<keyword evidence="4" id="KW-0540">Nuclease</keyword>
<feature type="domain" description="DDE Tnp4" evidence="10">
    <location>
        <begin position="931"/>
        <end position="1035"/>
    </location>
</feature>
<evidence type="ECO:0000256" key="7">
    <source>
        <dbReference type="ARBA" id="ARBA00023242"/>
    </source>
</evidence>
<evidence type="ECO:0000256" key="2">
    <source>
        <dbReference type="ARBA" id="ARBA00004123"/>
    </source>
</evidence>
<keyword evidence="6" id="KW-0378">Hydrolase</keyword>
<evidence type="ECO:0000259" key="10">
    <source>
        <dbReference type="Pfam" id="PF13359"/>
    </source>
</evidence>
<feature type="transmembrane region" description="Helical" evidence="9">
    <location>
        <begin position="605"/>
        <end position="627"/>
    </location>
</feature>
<name>A0AAV2YPN8_9STRA</name>
<evidence type="ECO:0000256" key="4">
    <source>
        <dbReference type="ARBA" id="ARBA00022722"/>
    </source>
</evidence>
<feature type="region of interest" description="Disordered" evidence="8">
    <location>
        <begin position="1297"/>
        <end position="1321"/>
    </location>
</feature>
<dbReference type="GO" id="GO:0046872">
    <property type="term" value="F:metal ion binding"/>
    <property type="evidence" value="ECO:0007669"/>
    <property type="project" value="UniProtKB-KW"/>
</dbReference>
<dbReference type="InterPro" id="IPR045249">
    <property type="entry name" value="HARBI1-like"/>
</dbReference>
<evidence type="ECO:0000256" key="3">
    <source>
        <dbReference type="ARBA" id="ARBA00006958"/>
    </source>
</evidence>
<evidence type="ECO:0000256" key="8">
    <source>
        <dbReference type="SAM" id="MobiDB-lite"/>
    </source>
</evidence>
<feature type="transmembrane region" description="Helical" evidence="9">
    <location>
        <begin position="758"/>
        <end position="776"/>
    </location>
</feature>
<gene>
    <name evidence="11" type="ORF">N0F65_002441</name>
</gene>
<reference evidence="11" key="1">
    <citation type="submission" date="2022-11" db="EMBL/GenBank/DDBJ databases">
        <authorList>
            <person name="Morgan W.R."/>
            <person name="Tartar A."/>
        </authorList>
    </citation>
    <scope>NUCLEOTIDE SEQUENCE</scope>
    <source>
        <strain evidence="11">ARSEF 373</strain>
    </source>
</reference>
<reference evidence="11" key="2">
    <citation type="journal article" date="2023" name="Microbiol Resour">
        <title>Decontamination and Annotation of the Draft Genome Sequence of the Oomycete Lagenidium giganteum ARSEF 373.</title>
        <authorList>
            <person name="Morgan W.R."/>
            <person name="Tartar A."/>
        </authorList>
    </citation>
    <scope>NUCLEOTIDE SEQUENCE</scope>
    <source>
        <strain evidence="11">ARSEF 373</strain>
    </source>
</reference>
<keyword evidence="12" id="KW-1185">Reference proteome</keyword>
<evidence type="ECO:0000256" key="5">
    <source>
        <dbReference type="ARBA" id="ARBA00022723"/>
    </source>
</evidence>
<dbReference type="Proteomes" id="UP001146120">
    <property type="component" value="Unassembled WGS sequence"/>
</dbReference>
<dbReference type="GO" id="GO:0016787">
    <property type="term" value="F:hydrolase activity"/>
    <property type="evidence" value="ECO:0007669"/>
    <property type="project" value="UniProtKB-KW"/>
</dbReference>
<protein>
    <recommendedName>
        <fullName evidence="10">DDE Tnp4 domain-containing protein</fullName>
    </recommendedName>
</protein>
<sequence>SFAILPRPLHLDAVLHPPASAAEVRLHLRRTCVLCPDNHSMRSASRTKRQDAATAAHVMPVGPTDSSVFPRGARMVAEVAGGSLKRGQIFGALSTLTILGLIVLEITTLLNQRISAALDTKQDTAGEVLHDTLSAMDKLDAAAPPIGFTSLSEDQVLQYKLTLAPKFPTERSTFSKYVTAIENRRYKTFSGETRGLWTRLENVRSQLGGIDYAHDWWDIVQSTVNIQASVLFTGVNINTSLFLQDYVTLQTQLNISDDNPVLSTNTTAVLLPRSAISKRTQMGSLLYKLYSTDPEKLVSFNLRMSTDAWAQGVAASDLQSSSRCSLLRRPTVARFQDAVWSPTTFYPSDSYVTSFANSTTFGDWVIECDSIKPMAITIENLRWHASMKSRYTTAFYHHTLKLIAPRKVIFTQTMLVAMAEWPNNASIPFSQLVAVPSNGIYEPQTSTMYIIETNTLPNEVRTVLMVLALVCVLYTRCSVVGIRTFFHFITETPLSVLLNVAFAVLTYPSGTELSSIMINLSGLTSHFKLFVALGVVLRPFTVPCLLGAKALLSLRYGFRQVAYCITVREAVVLILTQMLVMRVTTTTLVSVGMKADVVTEDMTTFIWHFHLTMGGVTACFIGFRFYAGRMLETKLKTKWDEITKTAQDAPVSATELSKSGYDTYLCGKFFAFGVCVLPTVLVNKQECRVLDGSALWLEAFFNFNFNGLTQYHTVVGTRFVTRVSCIGQFTTTEMAVSEGAADKIVPARSHSTMTKGRTVALLCTSHCVCAALYVLAGDRRRIGSAQRRHINTFRTNVLKRVLAQRHTLWFKAKLRCDRKSFMKIVDIVTQRWSFPLHHNTTQGIMARVALTMAYLAGTGTMDQAAALLGIPKTLYHLVLSTLNDMAKECVTMPSTQEEINDVSRGVEDICGFPDVIGAVDGCSPRSRFVWGLQNDQSLWNTSGIRRQATIPAGKHLLGDAGYKVYRHLLTPYDELAALTSRKKRLYNKLHSRTRIIVECAFGILNNRFRILLGKVQQKTPTRVVQVIVGYMVLHNLLVQFGDTVAVSGDDPLLLALTTPALALTQQATNKVSKSAMTSLNTFRQSKALCNYRSNLWSVEDAISMSPNAKLLQLPNASELGIELGCGLVWKICDRSSEASATRTTVLLFTGVNSNHSFLGQGYVSLPMQLNISEDNPVLSPNATVTLLPSSAITKRTQVGSLLCKPYATDTENLMICLGSKHDASGLRNSSTCSLLRRPTVARFQDTVWSPTTFYPSDSYVTSFANRLRLNQTHGDHDREPAMACTHEKPLNHRVLSSHAEASGTSQGHLHANHARGHGPVASRVRRQLGRQSKVKVEHCSASLAASREDKLSELESNLAPSVDRDMLSGYDVYVAGKFFSYGVCASPLVNARVSTVVSSMGLRCGWNASSTSTSKDFTRIKTHCFRSKSPASVNSR</sequence>
<accession>A0AAV2YPN8</accession>
<keyword evidence="9" id="KW-0472">Membrane</keyword>